<feature type="region of interest" description="Disordered" evidence="1">
    <location>
        <begin position="367"/>
        <end position="399"/>
    </location>
</feature>
<evidence type="ECO:0000313" key="5">
    <source>
        <dbReference type="Proteomes" id="UP000700596"/>
    </source>
</evidence>
<reference evidence="4" key="1">
    <citation type="journal article" date="2021" name="Nat. Commun.">
        <title>Genetic determinants of endophytism in the Arabidopsis root mycobiome.</title>
        <authorList>
            <person name="Mesny F."/>
            <person name="Miyauchi S."/>
            <person name="Thiergart T."/>
            <person name="Pickel B."/>
            <person name="Atanasova L."/>
            <person name="Karlsson M."/>
            <person name="Huettel B."/>
            <person name="Barry K.W."/>
            <person name="Haridas S."/>
            <person name="Chen C."/>
            <person name="Bauer D."/>
            <person name="Andreopoulos W."/>
            <person name="Pangilinan J."/>
            <person name="LaButti K."/>
            <person name="Riley R."/>
            <person name="Lipzen A."/>
            <person name="Clum A."/>
            <person name="Drula E."/>
            <person name="Henrissat B."/>
            <person name="Kohler A."/>
            <person name="Grigoriev I.V."/>
            <person name="Martin F.M."/>
            <person name="Hacquard S."/>
        </authorList>
    </citation>
    <scope>NUCLEOTIDE SEQUENCE</scope>
    <source>
        <strain evidence="4">MPI-CAGE-CH-0243</strain>
    </source>
</reference>
<feature type="transmembrane region" description="Helical" evidence="2">
    <location>
        <begin position="403"/>
        <end position="426"/>
    </location>
</feature>
<proteinExistence type="predicted"/>
<dbReference type="SUPFAM" id="SSF50965">
    <property type="entry name" value="Galactose oxidase, central domain"/>
    <property type="match status" value="1"/>
</dbReference>
<dbReference type="EMBL" id="JAGMWT010000007">
    <property type="protein sequence ID" value="KAH7125761.1"/>
    <property type="molecule type" value="Genomic_DNA"/>
</dbReference>
<keyword evidence="2" id="KW-0472">Membrane</keyword>
<accession>A0A9P9IMF7</accession>
<dbReference type="OrthoDB" id="10251809at2759"/>
<evidence type="ECO:0000256" key="2">
    <source>
        <dbReference type="SAM" id="Phobius"/>
    </source>
</evidence>
<organism evidence="4 5">
    <name type="scientific">Dendryphion nanum</name>
    <dbReference type="NCBI Taxonomy" id="256645"/>
    <lineage>
        <taxon>Eukaryota</taxon>
        <taxon>Fungi</taxon>
        <taxon>Dikarya</taxon>
        <taxon>Ascomycota</taxon>
        <taxon>Pezizomycotina</taxon>
        <taxon>Dothideomycetes</taxon>
        <taxon>Pleosporomycetidae</taxon>
        <taxon>Pleosporales</taxon>
        <taxon>Torulaceae</taxon>
        <taxon>Dendryphion</taxon>
    </lineage>
</organism>
<evidence type="ECO:0000259" key="3">
    <source>
        <dbReference type="PROSITE" id="PS50020"/>
    </source>
</evidence>
<keyword evidence="2" id="KW-0812">Transmembrane</keyword>
<dbReference type="AlphaFoldDB" id="A0A9P9IMF7"/>
<sequence length="487" mass="53479">MNEMERSGAPLLNHRALFVDESKSTMYAFAGEKSWEDMRPGIPQPPTPWKFVADGQGGGTWMKMDGRESNYDATGIIQPASGSSTYGNGVGYYLGGHLNGHTWPSLQSGVWRSVSGLITFNMTTGVWSNTSAQGYGTDQIAHFGFAQFVPSFGSKGLVVFMGGQDQSERVSAAADLPRQFGRVTFLDVSSGNWYHQKVGGWIPSWRNRACAVGAQGDNNTYEIFVYAGCKTALYGGPSPTEEQKQDNNDSDEIFVLSLPSFQWFKADYVAKASRQGHTCHIIGNRQLLTIGGIDPALQEGIATSDQQGKDPWPFGLGIFDMTDMRWKSQYDANASSYKSPQVVRDYYDNNSRYPTQWSSPELAVMFGQTSKPPSQTSSLGPDQTKNPVPEGPKSNTDKKNVPLIAGIATTGAIVLILVAFVVRWVYTRRPKEAEMEPVDDMVKLSELDCIAEYAELPEAPRLELPCTQRLPVITISAATPRTRARSL</sequence>
<dbReference type="InterPro" id="IPR011043">
    <property type="entry name" value="Gal_Oxase/kelch_b-propeller"/>
</dbReference>
<protein>
    <recommendedName>
        <fullName evidence="3">WW domain-containing protein</fullName>
    </recommendedName>
</protein>
<comment type="caution">
    <text evidence="4">The sequence shown here is derived from an EMBL/GenBank/DDBJ whole genome shotgun (WGS) entry which is preliminary data.</text>
</comment>
<gene>
    <name evidence="4" type="ORF">B0J11DRAFT_606285</name>
</gene>
<feature type="compositionally biased region" description="Polar residues" evidence="1">
    <location>
        <begin position="367"/>
        <end position="386"/>
    </location>
</feature>
<keyword evidence="2" id="KW-1133">Transmembrane helix</keyword>
<dbReference type="Gene3D" id="2.120.10.80">
    <property type="entry name" value="Kelch-type beta propeller"/>
    <property type="match status" value="1"/>
</dbReference>
<dbReference type="Proteomes" id="UP000700596">
    <property type="component" value="Unassembled WGS sequence"/>
</dbReference>
<dbReference type="InterPro" id="IPR001202">
    <property type="entry name" value="WW_dom"/>
</dbReference>
<dbReference type="InterPro" id="IPR015915">
    <property type="entry name" value="Kelch-typ_b-propeller"/>
</dbReference>
<keyword evidence="5" id="KW-1185">Reference proteome</keyword>
<name>A0A9P9IMF7_9PLEO</name>
<evidence type="ECO:0000256" key="1">
    <source>
        <dbReference type="SAM" id="MobiDB-lite"/>
    </source>
</evidence>
<evidence type="ECO:0000313" key="4">
    <source>
        <dbReference type="EMBL" id="KAH7125761.1"/>
    </source>
</evidence>
<feature type="domain" description="WW" evidence="3">
    <location>
        <begin position="326"/>
        <end position="362"/>
    </location>
</feature>
<dbReference type="PROSITE" id="PS50020">
    <property type="entry name" value="WW_DOMAIN_2"/>
    <property type="match status" value="1"/>
</dbReference>